<feature type="domain" description="Response regulatory" evidence="3">
    <location>
        <begin position="11"/>
        <end position="120"/>
    </location>
</feature>
<dbReference type="AlphaFoldDB" id="A0A7C4ARE2"/>
<evidence type="ECO:0000259" key="3">
    <source>
        <dbReference type="PROSITE" id="PS50110"/>
    </source>
</evidence>
<dbReference type="CDD" id="cd00156">
    <property type="entry name" value="REC"/>
    <property type="match status" value="1"/>
</dbReference>
<dbReference type="EMBL" id="DTGT01000145">
    <property type="protein sequence ID" value="HGH60559.1"/>
    <property type="molecule type" value="Genomic_DNA"/>
</dbReference>
<dbReference type="InterPro" id="IPR001789">
    <property type="entry name" value="Sig_transdc_resp-reg_receiver"/>
</dbReference>
<accession>A0A7C4ARE2</accession>
<dbReference type="Pfam" id="PF00072">
    <property type="entry name" value="Response_reg"/>
    <property type="match status" value="1"/>
</dbReference>
<evidence type="ECO:0000256" key="2">
    <source>
        <dbReference type="PROSITE-ProRule" id="PRU00169"/>
    </source>
</evidence>
<dbReference type="Gene3D" id="3.40.50.2300">
    <property type="match status" value="1"/>
</dbReference>
<feature type="modified residue" description="4-aspartylphosphate" evidence="2">
    <location>
        <position position="58"/>
    </location>
</feature>
<dbReference type="GO" id="GO:0000160">
    <property type="term" value="P:phosphorelay signal transduction system"/>
    <property type="evidence" value="ECO:0007669"/>
    <property type="project" value="InterPro"/>
</dbReference>
<name>A0A7C4ARE2_9BACT</name>
<organism evidence="4">
    <name type="scientific">Desulfomonile tiedjei</name>
    <dbReference type="NCBI Taxonomy" id="2358"/>
    <lineage>
        <taxon>Bacteria</taxon>
        <taxon>Pseudomonadati</taxon>
        <taxon>Thermodesulfobacteriota</taxon>
        <taxon>Desulfomonilia</taxon>
        <taxon>Desulfomonilales</taxon>
        <taxon>Desulfomonilaceae</taxon>
        <taxon>Desulfomonile</taxon>
    </lineage>
</organism>
<dbReference type="PROSITE" id="PS50110">
    <property type="entry name" value="RESPONSE_REGULATORY"/>
    <property type="match status" value="1"/>
</dbReference>
<evidence type="ECO:0000256" key="1">
    <source>
        <dbReference type="ARBA" id="ARBA00022553"/>
    </source>
</evidence>
<dbReference type="SMART" id="SM00448">
    <property type="entry name" value="REC"/>
    <property type="match status" value="1"/>
</dbReference>
<dbReference type="SUPFAM" id="SSF52172">
    <property type="entry name" value="CheY-like"/>
    <property type="match status" value="1"/>
</dbReference>
<comment type="caution">
    <text evidence="4">The sequence shown here is derived from an EMBL/GenBank/DDBJ whole genome shotgun (WGS) entry which is preliminary data.</text>
</comment>
<dbReference type="InterPro" id="IPR050595">
    <property type="entry name" value="Bact_response_regulator"/>
</dbReference>
<protein>
    <submittedName>
        <fullName evidence="4">Response regulator</fullName>
    </submittedName>
</protein>
<sequence>MSYKEILKGKRILVVDDEIDVLETIREQLPDSRVTTSSSYQEARRLIHSQKFDLALLDIMGVNGFDLLNECRQENLPAAMLTAHSITVESINKSLKLGAVSFLPKEELSRLSDLVAEILSDLAHGRTHWEKLFQRLGPYFKDRLGLTWEDLEKTPSPPYCY</sequence>
<dbReference type="PANTHER" id="PTHR44591">
    <property type="entry name" value="STRESS RESPONSE REGULATOR PROTEIN 1"/>
    <property type="match status" value="1"/>
</dbReference>
<proteinExistence type="predicted"/>
<reference evidence="4" key="1">
    <citation type="journal article" date="2020" name="mSystems">
        <title>Genome- and Community-Level Interaction Insights into Carbon Utilization and Element Cycling Functions of Hydrothermarchaeota in Hydrothermal Sediment.</title>
        <authorList>
            <person name="Zhou Z."/>
            <person name="Liu Y."/>
            <person name="Xu W."/>
            <person name="Pan J."/>
            <person name="Luo Z.H."/>
            <person name="Li M."/>
        </authorList>
    </citation>
    <scope>NUCLEOTIDE SEQUENCE [LARGE SCALE GENOMIC DNA]</scope>
    <source>
        <strain evidence="4">SpSt-769</strain>
    </source>
</reference>
<dbReference type="InterPro" id="IPR011006">
    <property type="entry name" value="CheY-like_superfamily"/>
</dbReference>
<gene>
    <name evidence="4" type="ORF">ENV54_04590</name>
</gene>
<evidence type="ECO:0000313" key="4">
    <source>
        <dbReference type="EMBL" id="HGH60559.1"/>
    </source>
</evidence>
<dbReference type="PANTHER" id="PTHR44591:SF3">
    <property type="entry name" value="RESPONSE REGULATORY DOMAIN-CONTAINING PROTEIN"/>
    <property type="match status" value="1"/>
</dbReference>
<keyword evidence="1 2" id="KW-0597">Phosphoprotein</keyword>